<evidence type="ECO:0000313" key="2">
    <source>
        <dbReference type="EMBL" id="ACZ40752.1"/>
    </source>
</evidence>
<gene>
    <name evidence="2" type="ordered locus">Sthe_3352</name>
</gene>
<feature type="transmembrane region" description="Helical" evidence="1">
    <location>
        <begin position="62"/>
        <end position="80"/>
    </location>
</feature>
<keyword evidence="1" id="KW-1133">Transmembrane helix</keyword>
<evidence type="ECO:0008006" key="4">
    <source>
        <dbReference type="Google" id="ProtNLM"/>
    </source>
</evidence>
<accession>D1CAA9</accession>
<dbReference type="HOGENOM" id="CLU_137915_0_0_0"/>
<dbReference type="AlphaFoldDB" id="D1CAA9"/>
<dbReference type="InParanoid" id="D1CAA9"/>
<dbReference type="RefSeq" id="WP_012873787.1">
    <property type="nucleotide sequence ID" value="NC_013524.1"/>
</dbReference>
<keyword evidence="3" id="KW-1185">Reference proteome</keyword>
<dbReference type="eggNOG" id="COG2898">
    <property type="taxonomic scope" value="Bacteria"/>
</dbReference>
<feature type="transmembrane region" description="Helical" evidence="1">
    <location>
        <begin position="25"/>
        <end position="42"/>
    </location>
</feature>
<dbReference type="OrthoDB" id="8535577at2"/>
<dbReference type="KEGG" id="sti:Sthe_3352"/>
<proteinExistence type="predicted"/>
<dbReference type="Proteomes" id="UP000002027">
    <property type="component" value="Chromosome 2"/>
</dbReference>
<feature type="transmembrane region" description="Helical" evidence="1">
    <location>
        <begin position="124"/>
        <end position="146"/>
    </location>
</feature>
<dbReference type="STRING" id="479434.Sthe_3352"/>
<evidence type="ECO:0000256" key="1">
    <source>
        <dbReference type="SAM" id="Phobius"/>
    </source>
</evidence>
<protein>
    <recommendedName>
        <fullName evidence="4">Integral membrane protein</fullName>
    </recommendedName>
</protein>
<dbReference type="EMBL" id="CP001824">
    <property type="protein sequence ID" value="ACZ40752.1"/>
    <property type="molecule type" value="Genomic_DNA"/>
</dbReference>
<keyword evidence="1" id="KW-0812">Transmembrane</keyword>
<reference evidence="3" key="1">
    <citation type="submission" date="2009-11" db="EMBL/GenBank/DDBJ databases">
        <title>The complete chromosome 2 of Sphaerobacter thermophilus DSM 20745.</title>
        <authorList>
            <person name="Lucas S."/>
            <person name="Copeland A."/>
            <person name="Lapidus A."/>
            <person name="Glavina del Rio T."/>
            <person name="Dalin E."/>
            <person name="Tice H."/>
            <person name="Bruce D."/>
            <person name="Goodwin L."/>
            <person name="Pitluck S."/>
            <person name="Kyrpides N."/>
            <person name="Mavromatis K."/>
            <person name="Ivanova N."/>
            <person name="Mikhailova N."/>
            <person name="LaButti K.M."/>
            <person name="Clum A."/>
            <person name="Sun H.I."/>
            <person name="Brettin T."/>
            <person name="Detter J.C."/>
            <person name="Han C."/>
            <person name="Larimer F."/>
            <person name="Land M."/>
            <person name="Hauser L."/>
            <person name="Markowitz V."/>
            <person name="Cheng J.F."/>
            <person name="Hugenholtz P."/>
            <person name="Woyke T."/>
            <person name="Wu D."/>
            <person name="Steenblock K."/>
            <person name="Schneider S."/>
            <person name="Pukall R."/>
            <person name="Goeker M."/>
            <person name="Klenk H.P."/>
            <person name="Eisen J.A."/>
        </authorList>
    </citation>
    <scope>NUCLEOTIDE SEQUENCE [LARGE SCALE GENOMIC DNA]</scope>
    <source>
        <strain evidence="3">ATCC 49802 / DSM 20745 / S 6022</strain>
    </source>
</reference>
<name>D1CAA9_SPHTD</name>
<sequence length="159" mass="18020">MERLADDIARLYERAIVRTGKEPEFFVLVAFLVTFIIVRIITHAIHDRKGRLRNITVGNLHIHYLVWGILLLLITGYLALAFDAPQWRTTLSVLFGVGAALTLDEFALWLHLEDVYWAKEGRSSVDAVVIAVAILAIFLLGQDFWIGSGRLVVRFFGEL</sequence>
<keyword evidence="1" id="KW-0472">Membrane</keyword>
<evidence type="ECO:0000313" key="3">
    <source>
        <dbReference type="Proteomes" id="UP000002027"/>
    </source>
</evidence>
<reference evidence="2 3" key="2">
    <citation type="journal article" date="2010" name="Stand. Genomic Sci.">
        <title>Complete genome sequence of Desulfohalobium retbaense type strain (HR(100)).</title>
        <authorList>
            <person name="Spring S."/>
            <person name="Nolan M."/>
            <person name="Lapidus A."/>
            <person name="Glavina Del Rio T."/>
            <person name="Copeland A."/>
            <person name="Tice H."/>
            <person name="Cheng J.F."/>
            <person name="Lucas S."/>
            <person name="Land M."/>
            <person name="Chen F."/>
            <person name="Bruce D."/>
            <person name="Goodwin L."/>
            <person name="Pitluck S."/>
            <person name="Ivanova N."/>
            <person name="Mavromatis K."/>
            <person name="Mikhailova N."/>
            <person name="Pati A."/>
            <person name="Chen A."/>
            <person name="Palaniappan K."/>
            <person name="Hauser L."/>
            <person name="Chang Y.J."/>
            <person name="Jeffries C.D."/>
            <person name="Munk C."/>
            <person name="Kiss H."/>
            <person name="Chain P."/>
            <person name="Han C."/>
            <person name="Brettin T."/>
            <person name="Detter J.C."/>
            <person name="Schuler E."/>
            <person name="Goker M."/>
            <person name="Rohde M."/>
            <person name="Bristow J."/>
            <person name="Eisen J.A."/>
            <person name="Markowitz V."/>
            <person name="Hugenholtz P."/>
            <person name="Kyrpides N.C."/>
            <person name="Klenk H.P."/>
        </authorList>
    </citation>
    <scope>NUCLEOTIDE SEQUENCE [LARGE SCALE GENOMIC DNA]</scope>
    <source>
        <strain evidence="3">ATCC 49802 / DSM 20745 / S 6022</strain>
    </source>
</reference>
<feature type="transmembrane region" description="Helical" evidence="1">
    <location>
        <begin position="92"/>
        <end position="112"/>
    </location>
</feature>
<organism evidence="2 3">
    <name type="scientific">Sphaerobacter thermophilus (strain ATCC 49802 / DSM 20745 / KCCM 41009 / NCIMB 13125 / S 6022)</name>
    <dbReference type="NCBI Taxonomy" id="479434"/>
    <lineage>
        <taxon>Bacteria</taxon>
        <taxon>Pseudomonadati</taxon>
        <taxon>Thermomicrobiota</taxon>
        <taxon>Thermomicrobia</taxon>
        <taxon>Sphaerobacterales</taxon>
        <taxon>Sphaerobacterineae</taxon>
        <taxon>Sphaerobacteraceae</taxon>
        <taxon>Sphaerobacter</taxon>
    </lineage>
</organism>